<dbReference type="EMBL" id="WTPW01000155">
    <property type="protein sequence ID" value="KAF0541198.1"/>
    <property type="molecule type" value="Genomic_DNA"/>
</dbReference>
<gene>
    <name evidence="1" type="ORF">F8M41_005676</name>
</gene>
<organism evidence="1 2">
    <name type="scientific">Gigaspora margarita</name>
    <dbReference type="NCBI Taxonomy" id="4874"/>
    <lineage>
        <taxon>Eukaryota</taxon>
        <taxon>Fungi</taxon>
        <taxon>Fungi incertae sedis</taxon>
        <taxon>Mucoromycota</taxon>
        <taxon>Glomeromycotina</taxon>
        <taxon>Glomeromycetes</taxon>
        <taxon>Diversisporales</taxon>
        <taxon>Gigasporaceae</taxon>
        <taxon>Gigaspora</taxon>
    </lineage>
</organism>
<reference evidence="1 2" key="1">
    <citation type="journal article" date="2019" name="Environ. Microbiol.">
        <title>At the nexus of three kingdoms: the genome of the mycorrhizal fungus Gigaspora margarita provides insights into plant, endobacterial and fungal interactions.</title>
        <authorList>
            <person name="Venice F."/>
            <person name="Ghignone S."/>
            <person name="Salvioli di Fossalunga A."/>
            <person name="Amselem J."/>
            <person name="Novero M."/>
            <person name="Xianan X."/>
            <person name="Sedzielewska Toro K."/>
            <person name="Morin E."/>
            <person name="Lipzen A."/>
            <person name="Grigoriev I.V."/>
            <person name="Henrissat B."/>
            <person name="Martin F.M."/>
            <person name="Bonfante P."/>
        </authorList>
    </citation>
    <scope>NUCLEOTIDE SEQUENCE [LARGE SCALE GENOMIC DNA]</scope>
    <source>
        <strain evidence="1 2">BEG34</strain>
    </source>
</reference>
<comment type="caution">
    <text evidence="1">The sequence shown here is derived from an EMBL/GenBank/DDBJ whole genome shotgun (WGS) entry which is preliminary data.</text>
</comment>
<evidence type="ECO:0000313" key="1">
    <source>
        <dbReference type="EMBL" id="KAF0541198.1"/>
    </source>
</evidence>
<dbReference type="AlphaFoldDB" id="A0A8H4ERT2"/>
<protein>
    <submittedName>
        <fullName evidence="1">Gephyrin: PROVISIONAL</fullName>
    </submittedName>
</protein>
<name>A0A8H4ERT2_GIGMA</name>
<evidence type="ECO:0000313" key="2">
    <source>
        <dbReference type="Proteomes" id="UP000439903"/>
    </source>
</evidence>
<keyword evidence="2" id="KW-1185">Reference proteome</keyword>
<proteinExistence type="predicted"/>
<dbReference type="Proteomes" id="UP000439903">
    <property type="component" value="Unassembled WGS sequence"/>
</dbReference>
<dbReference type="OrthoDB" id="2421874at2759"/>
<accession>A0A8H4ERT2</accession>
<sequence>MNHLSQHHINTDGSINLPLGRALETYINSLPLLVNCKLKKQSRLYVNENIKAGLITLKCVEGAIDYIVWKTVQGQKKSTNRIDDIIELTNKGRERVAKIKQNIAQDLTVWRWVLFYDGNIGCERACGGLGECKQECSNFGLKNNLKNDFDMHKCAVRVITKVMLSNVKDPLPVQLIIQGIHRTSALAIPDAKSARIYLSLQTRDKIISARHGHRNTEVEITMKVLAPYNNTNETHLTHLHKTCKDLCTEQQQKD</sequence>